<dbReference type="InterPro" id="IPR013857">
    <property type="entry name" value="NADH-UbQ_OxRdtase-assoc_prot30"/>
</dbReference>
<dbReference type="GO" id="GO:0005739">
    <property type="term" value="C:mitochondrion"/>
    <property type="evidence" value="ECO:0007669"/>
    <property type="project" value="UniProtKB-SubCell"/>
</dbReference>
<evidence type="ECO:0000313" key="6">
    <source>
        <dbReference type="EMBL" id="KAK2078490.1"/>
    </source>
</evidence>
<protein>
    <recommendedName>
        <fullName evidence="5">NADH:ubiquinone oxidoreductase intermediate-associated protein 30 domain-containing protein</fullName>
    </recommendedName>
</protein>
<dbReference type="EMBL" id="JASFZW010000004">
    <property type="protein sequence ID" value="KAK2078490.1"/>
    <property type="molecule type" value="Genomic_DNA"/>
</dbReference>
<evidence type="ECO:0000256" key="2">
    <source>
        <dbReference type="ARBA" id="ARBA00007884"/>
    </source>
</evidence>
<comment type="caution">
    <text evidence="6">The sequence shown here is derived from an EMBL/GenBank/DDBJ whole genome shotgun (WGS) entry which is preliminary data.</text>
</comment>
<keyword evidence="7" id="KW-1185">Reference proteome</keyword>
<dbReference type="GO" id="GO:0051082">
    <property type="term" value="F:unfolded protein binding"/>
    <property type="evidence" value="ECO:0007669"/>
    <property type="project" value="TreeGrafter"/>
</dbReference>
<comment type="similarity">
    <text evidence="2">Belongs to the CIA30 family.</text>
</comment>
<dbReference type="Pfam" id="PF08547">
    <property type="entry name" value="CIA30"/>
    <property type="match status" value="1"/>
</dbReference>
<dbReference type="GO" id="GO:0032981">
    <property type="term" value="P:mitochondrial respiratory chain complex I assembly"/>
    <property type="evidence" value="ECO:0007669"/>
    <property type="project" value="TreeGrafter"/>
</dbReference>
<dbReference type="InterPro" id="IPR008979">
    <property type="entry name" value="Galactose-bd-like_sf"/>
</dbReference>
<dbReference type="GO" id="GO:0006120">
    <property type="term" value="P:mitochondrial electron transport, NADH to ubiquinone"/>
    <property type="evidence" value="ECO:0007669"/>
    <property type="project" value="TreeGrafter"/>
</dbReference>
<gene>
    <name evidence="6" type="ORF">QBZ16_003330</name>
</gene>
<reference evidence="6" key="1">
    <citation type="submission" date="2021-01" db="EMBL/GenBank/DDBJ databases">
        <authorList>
            <person name="Eckstrom K.M.E."/>
        </authorList>
    </citation>
    <scope>NUCLEOTIDE SEQUENCE</scope>
    <source>
        <strain evidence="6">UVCC 0001</strain>
    </source>
</reference>
<feature type="domain" description="NADH:ubiquinone oxidoreductase intermediate-associated protein 30" evidence="5">
    <location>
        <begin position="55"/>
        <end position="161"/>
    </location>
</feature>
<dbReference type="SUPFAM" id="SSF49785">
    <property type="entry name" value="Galactose-binding domain-like"/>
    <property type="match status" value="1"/>
</dbReference>
<keyword evidence="3" id="KW-0496">Mitochondrion</keyword>
<dbReference type="InterPro" id="IPR039131">
    <property type="entry name" value="NDUFAF1"/>
</dbReference>
<dbReference type="Proteomes" id="UP001255856">
    <property type="component" value="Unassembled WGS sequence"/>
</dbReference>
<evidence type="ECO:0000259" key="5">
    <source>
        <dbReference type="Pfam" id="PF08547"/>
    </source>
</evidence>
<evidence type="ECO:0000256" key="3">
    <source>
        <dbReference type="ARBA" id="ARBA00023128"/>
    </source>
</evidence>
<dbReference type="PANTHER" id="PTHR13194">
    <property type="entry name" value="COMPLEX I INTERMEDIATE-ASSOCIATED PROTEIN 30"/>
    <property type="match status" value="1"/>
</dbReference>
<name>A0AAD9IJR5_PROWI</name>
<keyword evidence="4" id="KW-0143">Chaperone</keyword>
<accession>A0AAD9IJR5</accession>
<dbReference type="PANTHER" id="PTHR13194:SF18">
    <property type="entry name" value="COMPLEX I INTERMEDIATE-ASSOCIATED PROTEIN 30, MITOCHONDRIAL"/>
    <property type="match status" value="1"/>
</dbReference>
<sequence length="178" mass="20008">MYHSITIAVKDPVPAREIRLFDFSTPEALRKWSTFSDAAIGGQSTASLEPSTSYPDGQDRLSLDEYDTLKFRVFGDGRKYLASIRTENWIIGDATSADVFQAFLFARKNEWSEVEIPMSRFLLTHKGRLVETHVEMNRARIVSFGLALATGDAEPEGPYSLGLDWIAAVDSRRLDVEE</sequence>
<evidence type="ECO:0000256" key="1">
    <source>
        <dbReference type="ARBA" id="ARBA00004173"/>
    </source>
</evidence>
<evidence type="ECO:0000256" key="4">
    <source>
        <dbReference type="ARBA" id="ARBA00023186"/>
    </source>
</evidence>
<dbReference type="AlphaFoldDB" id="A0AAD9IJR5"/>
<comment type="subcellular location">
    <subcellularLocation>
        <location evidence="1">Mitochondrion</location>
    </subcellularLocation>
</comment>
<evidence type="ECO:0000313" key="7">
    <source>
        <dbReference type="Proteomes" id="UP001255856"/>
    </source>
</evidence>
<organism evidence="6 7">
    <name type="scientific">Prototheca wickerhamii</name>
    <dbReference type="NCBI Taxonomy" id="3111"/>
    <lineage>
        <taxon>Eukaryota</taxon>
        <taxon>Viridiplantae</taxon>
        <taxon>Chlorophyta</taxon>
        <taxon>core chlorophytes</taxon>
        <taxon>Trebouxiophyceae</taxon>
        <taxon>Chlorellales</taxon>
        <taxon>Chlorellaceae</taxon>
        <taxon>Prototheca</taxon>
    </lineage>
</organism>
<proteinExistence type="inferred from homology"/>